<name>A0A376B722_9ASCO</name>
<dbReference type="EMBL" id="UFAJ01000368">
    <property type="protein sequence ID" value="SSD60495.1"/>
    <property type="molecule type" value="Genomic_DNA"/>
</dbReference>
<protein>
    <recommendedName>
        <fullName evidence="6">Kinesin motor domain-containing protein</fullName>
    </recommendedName>
</protein>
<gene>
    <name evidence="7" type="ORF">SCODWIG_02256</name>
</gene>
<evidence type="ECO:0000256" key="1">
    <source>
        <dbReference type="ARBA" id="ARBA00023054"/>
    </source>
</evidence>
<dbReference type="GO" id="GO:0007018">
    <property type="term" value="P:microtubule-based movement"/>
    <property type="evidence" value="ECO:0007669"/>
    <property type="project" value="InterPro"/>
</dbReference>
<keyword evidence="3" id="KW-0547">Nucleotide-binding</keyword>
<feature type="compositionally biased region" description="Low complexity" evidence="5">
    <location>
        <begin position="32"/>
        <end position="45"/>
    </location>
</feature>
<keyword evidence="3" id="KW-0067">ATP-binding</keyword>
<evidence type="ECO:0000259" key="6">
    <source>
        <dbReference type="PROSITE" id="PS50067"/>
    </source>
</evidence>
<reference evidence="8" key="1">
    <citation type="submission" date="2018-06" db="EMBL/GenBank/DDBJ databases">
        <authorList>
            <person name="Guldener U."/>
        </authorList>
    </citation>
    <scope>NUCLEOTIDE SEQUENCE [LARGE SCALE GENOMIC DNA]</scope>
    <source>
        <strain evidence="8">UTAD17</strain>
    </source>
</reference>
<comment type="similarity">
    <text evidence="3">Belongs to the TRAFAC class myosin-kinesin ATPase superfamily. Kinesin family.</text>
</comment>
<dbReference type="Pfam" id="PF00225">
    <property type="entry name" value="Kinesin"/>
    <property type="match status" value="2"/>
</dbReference>
<evidence type="ECO:0000256" key="5">
    <source>
        <dbReference type="SAM" id="MobiDB-lite"/>
    </source>
</evidence>
<dbReference type="InterPro" id="IPR027640">
    <property type="entry name" value="Kinesin-like_fam"/>
</dbReference>
<evidence type="ECO:0000313" key="8">
    <source>
        <dbReference type="Proteomes" id="UP000262825"/>
    </source>
</evidence>
<dbReference type="InterPro" id="IPR027417">
    <property type="entry name" value="P-loop_NTPase"/>
</dbReference>
<feature type="region of interest" description="Disordered" evidence="5">
    <location>
        <begin position="75"/>
        <end position="116"/>
    </location>
</feature>
<dbReference type="GO" id="GO:0008017">
    <property type="term" value="F:microtubule binding"/>
    <property type="evidence" value="ECO:0007669"/>
    <property type="project" value="InterPro"/>
</dbReference>
<evidence type="ECO:0000256" key="4">
    <source>
        <dbReference type="SAM" id="Coils"/>
    </source>
</evidence>
<accession>A0A376B722</accession>
<dbReference type="Gene3D" id="3.40.850.10">
    <property type="entry name" value="Kinesin motor domain"/>
    <property type="match status" value="1"/>
</dbReference>
<evidence type="ECO:0000256" key="3">
    <source>
        <dbReference type="PROSITE-ProRule" id="PRU00283"/>
    </source>
</evidence>
<feature type="compositionally biased region" description="Polar residues" evidence="5">
    <location>
        <begin position="78"/>
        <end position="89"/>
    </location>
</feature>
<dbReference type="Proteomes" id="UP000262825">
    <property type="component" value="Unassembled WGS sequence"/>
</dbReference>
<evidence type="ECO:0000313" key="7">
    <source>
        <dbReference type="EMBL" id="SSD60495.1"/>
    </source>
</evidence>
<dbReference type="PROSITE" id="PS50067">
    <property type="entry name" value="KINESIN_MOTOR_2"/>
    <property type="match status" value="1"/>
</dbReference>
<feature type="binding site" evidence="3">
    <location>
        <begin position="383"/>
        <end position="390"/>
    </location>
    <ligand>
        <name>ATP</name>
        <dbReference type="ChEBI" id="CHEBI:30616"/>
    </ligand>
</feature>
<keyword evidence="8" id="KW-1185">Reference proteome</keyword>
<dbReference type="InterPro" id="IPR001752">
    <property type="entry name" value="Kinesin_motor_dom"/>
</dbReference>
<dbReference type="AlphaFoldDB" id="A0A376B722"/>
<dbReference type="InterPro" id="IPR036961">
    <property type="entry name" value="Kinesin_motor_dom_sf"/>
</dbReference>
<dbReference type="SUPFAM" id="SSF52540">
    <property type="entry name" value="P-loop containing nucleoside triphosphate hydrolases"/>
    <property type="match status" value="1"/>
</dbReference>
<feature type="compositionally biased region" description="Low complexity" evidence="5">
    <location>
        <begin position="93"/>
        <end position="110"/>
    </location>
</feature>
<dbReference type="GO" id="GO:0003777">
    <property type="term" value="F:microtubule motor activity"/>
    <property type="evidence" value="ECO:0007669"/>
    <property type="project" value="InterPro"/>
</dbReference>
<keyword evidence="2 3" id="KW-0505">Motor protein</keyword>
<dbReference type="PANTHER" id="PTHR47968:SF75">
    <property type="entry name" value="CENTROMERE-ASSOCIATED PROTEIN E"/>
    <property type="match status" value="1"/>
</dbReference>
<dbReference type="GO" id="GO:0005524">
    <property type="term" value="F:ATP binding"/>
    <property type="evidence" value="ECO:0007669"/>
    <property type="project" value="UniProtKB-UniRule"/>
</dbReference>
<feature type="coiled-coil region" evidence="4">
    <location>
        <begin position="880"/>
        <end position="917"/>
    </location>
</feature>
<feature type="region of interest" description="Disordered" evidence="5">
    <location>
        <begin position="28"/>
        <end position="58"/>
    </location>
</feature>
<dbReference type="SMART" id="SM00129">
    <property type="entry name" value="KISc"/>
    <property type="match status" value="1"/>
</dbReference>
<organism evidence="7 8">
    <name type="scientific">Saccharomycodes ludwigii</name>
    <dbReference type="NCBI Taxonomy" id="36035"/>
    <lineage>
        <taxon>Eukaryota</taxon>
        <taxon>Fungi</taxon>
        <taxon>Dikarya</taxon>
        <taxon>Ascomycota</taxon>
        <taxon>Saccharomycotina</taxon>
        <taxon>Saccharomycetes</taxon>
        <taxon>Saccharomycodales</taxon>
        <taxon>Saccharomycodaceae</taxon>
        <taxon>Saccharomycodes</taxon>
    </lineage>
</organism>
<feature type="domain" description="Kinesin motor" evidence="6">
    <location>
        <begin position="296"/>
        <end position="718"/>
    </location>
</feature>
<sequence length="920" mass="102374">MSYTNNFQNLNQSTAVCRNSTTKIYVQHNSKKVNNNDNTLNLSSNEVSPAQATSSSSSNLLNIPDNLFLTQDKIESVPPTSKLSPNGKRNASEDSAISSTPSTSSATSTSHKNINNSKDFKSISAASRKKKIMLYCNNTNNAGCGTISSNYSDNNSGEIFSTSNTPSNNTVSNTNSTATTTTNLRKNTWSKLSIKRSFPNLLTGSSHNVTNSNSDISLNRRFKSGLNSLGNNIDGGVHSSANSNDIDEHDYSFISSPIAYSPVSPSSSPITNISSTAYLQDNLNGNISQEDNYKGSILVSVRVKPDLKKSINSNNNNNSKSELKLPWYIENNNNIIGYKDYGGFKLDNIFPPNCNNNDIYNCIGAPMINRLFQGFNCTMFAYGCTGSGKTYTMTGDSVEPGLIPMAADHLFHMIEEFSKINTQGDNAEELMGYKVKVSYLELYNEKVYDLLTEEETGANNKMKNSNTPRQDLKLRDDTEYGIRVIGLSEHEVNNTGEIMEWINMGNNNRKFGSTDYNLRSSRSHCIVLIRLFQTAMNGQGTKCCTLSLCDLAGSEKANISNTNTMSNNLFMSSPFSPNGVNYDTTGTNSTNTATTNNNVNYSSPNVNGNYFTDDDSSNGCSVLNTPSLSNRRKEGSFINKSLLALSTVISKLSNNKYDNNNSDLSHIPYRDSKLTRLLQPSLSGQSIITTICTVDTWNTRATAETLSTLRFASRAKNIEMVVSKRNLIANNNSNPHTNDFVNKQQVKMINFLQEKLYEQELELKDLRSNTNANNNKVSINNKYLTCFDDFTNEKDLIFNKILNELPQYEKEIITNKFLEMSMELEELRSYHNTVIDTSMAANRHTIITTDTSNINNNISSLNSSIYDDSNSKLFSPKEHANRVYELLREQENEIIELKRLLTRKDKMIAALQTLNKTMNK</sequence>
<proteinExistence type="inferred from homology"/>
<dbReference type="PRINTS" id="PR00380">
    <property type="entry name" value="KINESINHEAVY"/>
</dbReference>
<dbReference type="VEuPathDB" id="FungiDB:SCODWIG_02256"/>
<keyword evidence="1 4" id="KW-0175">Coiled coil</keyword>
<dbReference type="PANTHER" id="PTHR47968">
    <property type="entry name" value="CENTROMERE PROTEIN E"/>
    <property type="match status" value="1"/>
</dbReference>
<evidence type="ECO:0000256" key="2">
    <source>
        <dbReference type="ARBA" id="ARBA00023175"/>
    </source>
</evidence>